<evidence type="ECO:0000256" key="3">
    <source>
        <dbReference type="ARBA" id="ARBA00038874"/>
    </source>
</evidence>
<evidence type="ECO:0000313" key="6">
    <source>
        <dbReference type="Proteomes" id="UP000282876"/>
    </source>
</evidence>
<dbReference type="OrthoDB" id="10267235at2759"/>
<evidence type="ECO:0000256" key="1">
    <source>
        <dbReference type="ARBA" id="ARBA00037883"/>
    </source>
</evidence>
<dbReference type="Pfam" id="PF01633">
    <property type="entry name" value="Choline_kinase"/>
    <property type="match status" value="1"/>
</dbReference>
<dbReference type="InterPro" id="IPR000719">
    <property type="entry name" value="Prot_kinase_dom"/>
</dbReference>
<dbReference type="Proteomes" id="UP000282876">
    <property type="component" value="Unassembled WGS sequence"/>
</dbReference>
<gene>
    <name evidence="5" type="ORF">TUBRATIS_27710</name>
</gene>
<dbReference type="GO" id="GO:0005737">
    <property type="term" value="C:cytoplasm"/>
    <property type="evidence" value="ECO:0007669"/>
    <property type="project" value="TreeGrafter"/>
</dbReference>
<proteinExistence type="inferred from homology"/>
<dbReference type="GO" id="GO:0004305">
    <property type="term" value="F:ethanolamine kinase activity"/>
    <property type="evidence" value="ECO:0007669"/>
    <property type="project" value="UniProtKB-EC"/>
</dbReference>
<comment type="pathway">
    <text evidence="1">Phospholipid metabolism; phosphatidylethanolamine biosynthesis; phosphatidylethanolamine from ethanolamine: step 1/3.</text>
</comment>
<comment type="similarity">
    <text evidence="2">Belongs to the choline/ethanolamine kinase family.</text>
</comment>
<name>A0A437AIB2_9MICR</name>
<dbReference type="STRING" id="291195.A0A437AIB2"/>
<feature type="domain" description="Protein kinase" evidence="4">
    <location>
        <begin position="1"/>
        <end position="292"/>
    </location>
</feature>
<dbReference type="GO" id="GO:0004672">
    <property type="term" value="F:protein kinase activity"/>
    <property type="evidence" value="ECO:0007669"/>
    <property type="project" value="InterPro"/>
</dbReference>
<dbReference type="EMBL" id="RCSS01000772">
    <property type="protein sequence ID" value="RVD90799.1"/>
    <property type="molecule type" value="Genomic_DNA"/>
</dbReference>
<dbReference type="GO" id="GO:0005524">
    <property type="term" value="F:ATP binding"/>
    <property type="evidence" value="ECO:0007669"/>
    <property type="project" value="InterPro"/>
</dbReference>
<dbReference type="PROSITE" id="PS50011">
    <property type="entry name" value="PROTEIN_KINASE_DOM"/>
    <property type="match status" value="1"/>
</dbReference>
<protein>
    <recommendedName>
        <fullName evidence="3">ethanolamine kinase</fullName>
        <ecNumber evidence="3">2.7.1.82</ecNumber>
    </recommendedName>
</protein>
<dbReference type="PANTHER" id="PTHR22603">
    <property type="entry name" value="CHOLINE/ETHANOALAMINE KINASE"/>
    <property type="match status" value="1"/>
</dbReference>
<sequence length="292" mass="35089">MPLLIKINENIKKFIKKDKFTLKKEKKAYSHNVYKVETDDKDYIYKEYTRRSKTETKILEALGRKFIVDNDEFRIEEYLDSEMPDYLVHAKLIGESLREFHKLNIKIRSFFDLLENLIKKNNFEEKLEEIINKVYARIKEKHLKFNKVTVCHNDLQPGNILIHKNKAVLIDFEYASTNHPMFDYANIFCEMSCDYSNECALKKELLPSESTKREILKWYDKNNLEENLSIANELMSSSHFLWYLWARPYIGKNNNNDFNYINYAISRLTMLKEENILKNEEFNFLKNDLKNK</sequence>
<evidence type="ECO:0000313" key="5">
    <source>
        <dbReference type="EMBL" id="RVD90799.1"/>
    </source>
</evidence>
<reference evidence="5 6" key="1">
    <citation type="submission" date="2018-10" db="EMBL/GenBank/DDBJ databases">
        <title>Draft genome sequence of the microsporidian Tubulinosema ratisbonensis.</title>
        <authorList>
            <person name="Polonais V."/>
            <person name="Peyretaillade E."/>
            <person name="Niehus S."/>
            <person name="Wawrzyniak I."/>
            <person name="Franchet A."/>
            <person name="Gaspin C."/>
            <person name="Reichstadt M."/>
            <person name="Belser C."/>
            <person name="Labadie K."/>
            <person name="Delbac F."/>
            <person name="Ferrandon D."/>
        </authorList>
    </citation>
    <scope>NUCLEOTIDE SEQUENCE [LARGE SCALE GENOMIC DNA]</scope>
    <source>
        <strain evidence="5 6">Franzen</strain>
    </source>
</reference>
<dbReference type="PANTHER" id="PTHR22603:SF66">
    <property type="entry name" value="ETHANOLAMINE KINASE"/>
    <property type="match status" value="1"/>
</dbReference>
<dbReference type="Gene3D" id="3.90.1200.10">
    <property type="match status" value="1"/>
</dbReference>
<keyword evidence="5" id="KW-0418">Kinase</keyword>
<dbReference type="VEuPathDB" id="MicrosporidiaDB:TUBRATIS_27710"/>
<dbReference type="SUPFAM" id="SSF56112">
    <property type="entry name" value="Protein kinase-like (PK-like)"/>
    <property type="match status" value="1"/>
</dbReference>
<keyword evidence="5" id="KW-0808">Transferase</keyword>
<dbReference type="AlphaFoldDB" id="A0A437AIB2"/>
<evidence type="ECO:0000256" key="2">
    <source>
        <dbReference type="ARBA" id="ARBA00038211"/>
    </source>
</evidence>
<organism evidence="5 6">
    <name type="scientific">Tubulinosema ratisbonensis</name>
    <dbReference type="NCBI Taxonomy" id="291195"/>
    <lineage>
        <taxon>Eukaryota</taxon>
        <taxon>Fungi</taxon>
        <taxon>Fungi incertae sedis</taxon>
        <taxon>Microsporidia</taxon>
        <taxon>Tubulinosematoidea</taxon>
        <taxon>Tubulinosematidae</taxon>
        <taxon>Tubulinosema</taxon>
    </lineage>
</organism>
<dbReference type="EC" id="2.7.1.82" evidence="3"/>
<keyword evidence="6" id="KW-1185">Reference proteome</keyword>
<comment type="caution">
    <text evidence="5">The sequence shown here is derived from an EMBL/GenBank/DDBJ whole genome shotgun (WGS) entry which is preliminary data.</text>
</comment>
<accession>A0A437AIB2</accession>
<dbReference type="InterPro" id="IPR011009">
    <property type="entry name" value="Kinase-like_dom_sf"/>
</dbReference>
<dbReference type="GO" id="GO:0006646">
    <property type="term" value="P:phosphatidylethanolamine biosynthetic process"/>
    <property type="evidence" value="ECO:0007669"/>
    <property type="project" value="TreeGrafter"/>
</dbReference>
<evidence type="ECO:0000259" key="4">
    <source>
        <dbReference type="PROSITE" id="PS50011"/>
    </source>
</evidence>